<organism evidence="3 4">
    <name type="scientific">Marinobacter segnicrescens</name>
    <dbReference type="NCBI Taxonomy" id="430453"/>
    <lineage>
        <taxon>Bacteria</taxon>
        <taxon>Pseudomonadati</taxon>
        <taxon>Pseudomonadota</taxon>
        <taxon>Gammaproteobacteria</taxon>
        <taxon>Pseudomonadales</taxon>
        <taxon>Marinobacteraceae</taxon>
        <taxon>Marinobacter</taxon>
    </lineage>
</organism>
<reference evidence="4" key="1">
    <citation type="submission" date="2016-10" db="EMBL/GenBank/DDBJ databases">
        <authorList>
            <person name="Varghese N."/>
            <person name="Submissions S."/>
        </authorList>
    </citation>
    <scope>NUCLEOTIDE SEQUENCE [LARGE SCALE GENOMIC DNA]</scope>
    <source>
        <strain evidence="4">CGMCC 1.6489</strain>
    </source>
</reference>
<accession>A0A1I0CZX4</accession>
<evidence type="ECO:0000313" key="4">
    <source>
        <dbReference type="Proteomes" id="UP000198762"/>
    </source>
</evidence>
<evidence type="ECO:0000256" key="1">
    <source>
        <dbReference type="SAM" id="MobiDB-lite"/>
    </source>
</evidence>
<keyword evidence="2" id="KW-1133">Transmembrane helix</keyword>
<dbReference type="PANTHER" id="PTHR34351:SF1">
    <property type="entry name" value="SLR1927 PROTEIN"/>
    <property type="match status" value="1"/>
</dbReference>
<evidence type="ECO:0000313" key="3">
    <source>
        <dbReference type="EMBL" id="SET24897.1"/>
    </source>
</evidence>
<proteinExistence type="predicted"/>
<name>A0A1I0CZX4_9GAMM</name>
<keyword evidence="2" id="KW-0812">Transmembrane</keyword>
<sequence length="356" mass="39838">MHDTLYPPRACNPETAGNPFRSSLLSTVKRPLLSTIRSNIRKRWQAWINRRIPVDDRRRFDRHSIFILPTAAGLVFGLLLVVMLLTGINYQNSLIYLLTFLLGALFVAAMHQTHNNLNGLELTLLQPGEGFAGEPIPFRFVLQAPHDATAIELGEETGGAVTLSVSGHDRVEGTLQVASRERGYLRPQRLRVETRFPFGLLMAWSWLCPVTPALVYPKPVVPPRAPEGSVEAGDTEAVSVSQGQDQVELRPWREGDLSARIDWKRYSRNGEMAVADWQGEQGSPQWLDFDGFPGVDHELRLSYLAALVLDRERTGEPWGLRLPGITIEPDLGNLHTRQCLRTLATWQRSAPGEGVQ</sequence>
<keyword evidence="4" id="KW-1185">Reference proteome</keyword>
<feature type="region of interest" description="Disordered" evidence="1">
    <location>
        <begin position="226"/>
        <end position="245"/>
    </location>
</feature>
<keyword evidence="2" id="KW-0472">Membrane</keyword>
<dbReference type="STRING" id="430453.SAMN04487962_10655"/>
<dbReference type="RefSeq" id="WP_245742534.1">
    <property type="nucleotide sequence ID" value="NZ_FOHZ01000006.1"/>
</dbReference>
<gene>
    <name evidence="3" type="ORF">SAMN04487962_10655</name>
</gene>
<feature type="transmembrane region" description="Helical" evidence="2">
    <location>
        <begin position="65"/>
        <end position="88"/>
    </location>
</feature>
<dbReference type="PANTHER" id="PTHR34351">
    <property type="entry name" value="SLR1927 PROTEIN-RELATED"/>
    <property type="match status" value="1"/>
</dbReference>
<protein>
    <submittedName>
        <fullName evidence="3">Uncharacterized conserved protein, DUF58 family, contains vWF domain</fullName>
    </submittedName>
</protein>
<evidence type="ECO:0000256" key="2">
    <source>
        <dbReference type="SAM" id="Phobius"/>
    </source>
</evidence>
<feature type="transmembrane region" description="Helical" evidence="2">
    <location>
        <begin position="94"/>
        <end position="111"/>
    </location>
</feature>
<dbReference type="Proteomes" id="UP000198762">
    <property type="component" value="Unassembled WGS sequence"/>
</dbReference>
<dbReference type="EMBL" id="FOHZ01000006">
    <property type="protein sequence ID" value="SET24897.1"/>
    <property type="molecule type" value="Genomic_DNA"/>
</dbReference>
<dbReference type="AlphaFoldDB" id="A0A1I0CZX4"/>